<dbReference type="AlphaFoldDB" id="A0A4R8GFM1"/>
<dbReference type="Proteomes" id="UP000295832">
    <property type="component" value="Unassembled WGS sequence"/>
</dbReference>
<protein>
    <submittedName>
        <fullName evidence="3">Ppx/GppA phosphatase</fullName>
    </submittedName>
</protein>
<dbReference type="InterPro" id="IPR050273">
    <property type="entry name" value="GppA/Ppx_hydrolase"/>
</dbReference>
<evidence type="ECO:0000259" key="2">
    <source>
        <dbReference type="Pfam" id="PF02541"/>
    </source>
</evidence>
<dbReference type="InterPro" id="IPR003695">
    <property type="entry name" value="Ppx_GppA_N"/>
</dbReference>
<name>A0A4R8GFM1_9FIRM</name>
<dbReference type="GO" id="GO:0016462">
    <property type="term" value="F:pyrophosphatase activity"/>
    <property type="evidence" value="ECO:0007669"/>
    <property type="project" value="TreeGrafter"/>
</dbReference>
<gene>
    <name evidence="3" type="ORF">C7959_15611</name>
</gene>
<dbReference type="PANTHER" id="PTHR30005:SF0">
    <property type="entry name" value="RETROGRADE REGULATION PROTEIN 2"/>
    <property type="match status" value="1"/>
</dbReference>
<dbReference type="CDD" id="cd24054">
    <property type="entry name" value="ASKHA_NBD_AaPPX-GppA_MtPPX2-like"/>
    <property type="match status" value="1"/>
</dbReference>
<dbReference type="STRING" id="926561.GCA_000379025_01054"/>
<dbReference type="PANTHER" id="PTHR30005">
    <property type="entry name" value="EXOPOLYPHOSPHATASE"/>
    <property type="match status" value="1"/>
</dbReference>
<dbReference type="RefSeq" id="WP_134119155.1">
    <property type="nucleotide sequence ID" value="NZ_SOEG01000056.1"/>
</dbReference>
<dbReference type="SUPFAM" id="SSF53067">
    <property type="entry name" value="Actin-like ATPase domain"/>
    <property type="match status" value="2"/>
</dbReference>
<dbReference type="Pfam" id="PF02541">
    <property type="entry name" value="Ppx-GppA"/>
    <property type="match status" value="1"/>
</dbReference>
<comment type="caution">
    <text evidence="3">The sequence shown here is derived from an EMBL/GenBank/DDBJ whole genome shotgun (WGS) entry which is preliminary data.</text>
</comment>
<organism evidence="3 4">
    <name type="scientific">Orenia marismortui</name>
    <dbReference type="NCBI Taxonomy" id="46469"/>
    <lineage>
        <taxon>Bacteria</taxon>
        <taxon>Bacillati</taxon>
        <taxon>Bacillota</taxon>
        <taxon>Clostridia</taxon>
        <taxon>Halanaerobiales</taxon>
        <taxon>Halobacteroidaceae</taxon>
        <taxon>Orenia</taxon>
    </lineage>
</organism>
<sequence>MVIGAIDIGTNSTRLLLAEKNKQGLTELASELRTPRLGEGVHKNEFLQEDAMNRTIKTLKEYQEIIDSYNGHTIAVATSAVRDAVNKASFLERVKKEVGIDIEVIEGIDEARLSYYGITSSLEKLSKRLLAIDIGGGSTELIFGKPNKMSEFTSINLGAVRLSENYGEDLESMKKEAYRMLSGVITDKEVEQLIGVGGTVTTLVAIKESLEEYDSELVHGFKLLKRDIEKILDRLQKLSLKERKKVIGLNPKRADIILGGIIILLTVMELVDQPYLKVSDASILEGLVYDFSR</sequence>
<dbReference type="Gene3D" id="3.30.420.40">
    <property type="match status" value="1"/>
</dbReference>
<evidence type="ECO:0000313" key="4">
    <source>
        <dbReference type="Proteomes" id="UP000295832"/>
    </source>
</evidence>
<evidence type="ECO:0000313" key="3">
    <source>
        <dbReference type="EMBL" id="TDX44396.1"/>
    </source>
</evidence>
<accession>A0A4R8GFM1</accession>
<dbReference type="EMBL" id="SOEG01000056">
    <property type="protein sequence ID" value="TDX44396.1"/>
    <property type="molecule type" value="Genomic_DNA"/>
</dbReference>
<proteinExistence type="inferred from homology"/>
<comment type="similarity">
    <text evidence="1">Belongs to the GppA/Ppx family.</text>
</comment>
<feature type="domain" description="Ppx/GppA phosphatase N-terminal" evidence="2">
    <location>
        <begin position="18"/>
        <end position="290"/>
    </location>
</feature>
<dbReference type="InterPro" id="IPR043129">
    <property type="entry name" value="ATPase_NBD"/>
</dbReference>
<keyword evidence="4" id="KW-1185">Reference proteome</keyword>
<reference evidence="3 4" key="1">
    <citation type="submission" date="2019-03" db="EMBL/GenBank/DDBJ databases">
        <title>Subsurface microbial communities from deep shales in Ohio and West Virginia, USA.</title>
        <authorList>
            <person name="Wrighton K."/>
        </authorList>
    </citation>
    <scope>NUCLEOTIDE SEQUENCE [LARGE SCALE GENOMIC DNA]</scope>
    <source>
        <strain evidence="3 4">MSL 6dP</strain>
    </source>
</reference>
<evidence type="ECO:0000256" key="1">
    <source>
        <dbReference type="ARBA" id="ARBA00007125"/>
    </source>
</evidence>
<dbReference type="Gene3D" id="3.30.420.150">
    <property type="entry name" value="Exopolyphosphatase. Domain 2"/>
    <property type="match status" value="1"/>
</dbReference>